<dbReference type="InterPro" id="IPR012337">
    <property type="entry name" value="RNaseH-like_sf"/>
</dbReference>
<dbReference type="PANTHER" id="PTHR42648">
    <property type="entry name" value="TRANSPOSASE, PUTATIVE-RELATED"/>
    <property type="match status" value="1"/>
</dbReference>
<evidence type="ECO:0000313" key="6">
    <source>
        <dbReference type="Proteomes" id="UP000007015"/>
    </source>
</evidence>
<evidence type="ECO:0000259" key="4">
    <source>
        <dbReference type="Pfam" id="PF22936"/>
    </source>
</evidence>
<protein>
    <submittedName>
        <fullName evidence="5">Uncharacterized protein</fullName>
    </submittedName>
</protein>
<evidence type="ECO:0000256" key="1">
    <source>
        <dbReference type="ARBA" id="ARBA00022670"/>
    </source>
</evidence>
<keyword evidence="6" id="KW-1185">Reference proteome</keyword>
<proteinExistence type="predicted"/>
<feature type="domain" description="GAG-pre-integrase" evidence="3">
    <location>
        <begin position="198"/>
        <end position="264"/>
    </location>
</feature>
<dbReference type="GO" id="GO:0003676">
    <property type="term" value="F:nucleic acid binding"/>
    <property type="evidence" value="ECO:0007669"/>
    <property type="project" value="InterPro"/>
</dbReference>
<gene>
    <name evidence="5" type="ORF">OsI_02487</name>
</gene>
<dbReference type="Pfam" id="PF13976">
    <property type="entry name" value="gag_pre-integrs"/>
    <property type="match status" value="1"/>
</dbReference>
<dbReference type="Gramene" id="BGIOSGA003793-TA">
    <property type="protein sequence ID" value="BGIOSGA003793-PA"/>
    <property type="gene ID" value="BGIOSGA003793"/>
</dbReference>
<dbReference type="InterPro" id="IPR054722">
    <property type="entry name" value="PolX-like_BBD"/>
</dbReference>
<dbReference type="GO" id="GO:0008233">
    <property type="term" value="F:peptidase activity"/>
    <property type="evidence" value="ECO:0007669"/>
    <property type="project" value="UniProtKB-KW"/>
</dbReference>
<dbReference type="InterPro" id="IPR036397">
    <property type="entry name" value="RNaseH_sf"/>
</dbReference>
<evidence type="ECO:0000256" key="2">
    <source>
        <dbReference type="SAM" id="MobiDB-lite"/>
    </source>
</evidence>
<dbReference type="GO" id="GO:0006508">
    <property type="term" value="P:proteolysis"/>
    <property type="evidence" value="ECO:0007669"/>
    <property type="project" value="UniProtKB-KW"/>
</dbReference>
<dbReference type="SUPFAM" id="SSF53098">
    <property type="entry name" value="Ribonuclease H-like"/>
    <property type="match status" value="1"/>
</dbReference>
<dbReference type="InterPro" id="IPR025724">
    <property type="entry name" value="GAG-pre-integrase_dom"/>
</dbReference>
<dbReference type="AlphaFoldDB" id="B8AAC0"/>
<name>B8AAC0_ORYSI</name>
<dbReference type="OMA" id="MSMETSH"/>
<dbReference type="Proteomes" id="UP000007015">
    <property type="component" value="Chromosome 1"/>
</dbReference>
<dbReference type="STRING" id="39946.B8AAC0"/>
<dbReference type="InterPro" id="IPR039537">
    <property type="entry name" value="Retrotran_Ty1/copia-like"/>
</dbReference>
<keyword evidence="1" id="KW-0645">Protease</keyword>
<evidence type="ECO:0000313" key="5">
    <source>
        <dbReference type="EMBL" id="EEC70920.1"/>
    </source>
</evidence>
<feature type="domain" description="Retrovirus-related Pol polyprotein from transposon TNT 1-94-like beta-barrel" evidence="4">
    <location>
        <begin position="113"/>
        <end position="189"/>
    </location>
</feature>
<dbReference type="PANTHER" id="PTHR42648:SF28">
    <property type="entry name" value="TRANSPOSON-ENCODED PROTEIN WITH RIBONUCLEASE H-LIKE AND RETROVIRUS ZINC FINGER-LIKE DOMAINS"/>
    <property type="match status" value="1"/>
</dbReference>
<keyword evidence="1" id="KW-0378">Hydrolase</keyword>
<organism evidence="5 6">
    <name type="scientific">Oryza sativa subsp. indica</name>
    <name type="common">Rice</name>
    <dbReference type="NCBI Taxonomy" id="39946"/>
    <lineage>
        <taxon>Eukaryota</taxon>
        <taxon>Viridiplantae</taxon>
        <taxon>Streptophyta</taxon>
        <taxon>Embryophyta</taxon>
        <taxon>Tracheophyta</taxon>
        <taxon>Spermatophyta</taxon>
        <taxon>Magnoliopsida</taxon>
        <taxon>Liliopsida</taxon>
        <taxon>Poales</taxon>
        <taxon>Poaceae</taxon>
        <taxon>BOP clade</taxon>
        <taxon>Oryzoideae</taxon>
        <taxon>Oryzeae</taxon>
        <taxon>Oryzinae</taxon>
        <taxon>Oryza</taxon>
        <taxon>Oryza sativa</taxon>
    </lineage>
</organism>
<dbReference type="HOGENOM" id="CLU_824847_0_0_1"/>
<evidence type="ECO:0000259" key="3">
    <source>
        <dbReference type="Pfam" id="PF13976"/>
    </source>
</evidence>
<dbReference type="Gene3D" id="3.30.420.10">
    <property type="entry name" value="Ribonuclease H-like superfamily/Ribonuclease H"/>
    <property type="match status" value="1"/>
</dbReference>
<dbReference type="Pfam" id="PF22936">
    <property type="entry name" value="Pol_BBD"/>
    <property type="match status" value="1"/>
</dbReference>
<feature type="region of interest" description="Disordered" evidence="2">
    <location>
        <begin position="1"/>
        <end position="119"/>
    </location>
</feature>
<sequence>MTKEIELAEAMTDSDWGVSEEEVTDSKTDSSTCPLRRHRLPDEEEEEETTPGDKKDTTAPGDEKDDTELADKSFEGEGSFSQSEMFVTESRRRSKNRGPKKGAATSRSKSRGSGATIHATSHREYFTNYTSDDFGIVKMSNNKKTTIVRKGDVQLETANGTRLVLKSVGHVKALRLNIISVPLLCKENYDRTFEDEKYKLIKDNMVVARVCVKALEKEDSCVVWHKRLGHMSEKGMIELVKKDLLKEMKNVHLNKWSDCLAGKQHIVAFKSLPLHKKLEVLDLVHSDVCKMTTKSIGGAEYIITFIDDFSIKVWAYILKSKDQVLAVFKQFLVLGPV</sequence>
<dbReference type="EMBL" id="CM000126">
    <property type="protein sequence ID" value="EEC70920.1"/>
    <property type="molecule type" value="Genomic_DNA"/>
</dbReference>
<reference evidence="5 6" key="1">
    <citation type="journal article" date="2005" name="PLoS Biol.">
        <title>The genomes of Oryza sativa: a history of duplications.</title>
        <authorList>
            <person name="Yu J."/>
            <person name="Wang J."/>
            <person name="Lin W."/>
            <person name="Li S."/>
            <person name="Li H."/>
            <person name="Zhou J."/>
            <person name="Ni P."/>
            <person name="Dong W."/>
            <person name="Hu S."/>
            <person name="Zeng C."/>
            <person name="Zhang J."/>
            <person name="Zhang Y."/>
            <person name="Li R."/>
            <person name="Xu Z."/>
            <person name="Li S."/>
            <person name="Li X."/>
            <person name="Zheng H."/>
            <person name="Cong L."/>
            <person name="Lin L."/>
            <person name="Yin J."/>
            <person name="Geng J."/>
            <person name="Li G."/>
            <person name="Shi J."/>
            <person name="Liu J."/>
            <person name="Lv H."/>
            <person name="Li J."/>
            <person name="Wang J."/>
            <person name="Deng Y."/>
            <person name="Ran L."/>
            <person name="Shi X."/>
            <person name="Wang X."/>
            <person name="Wu Q."/>
            <person name="Li C."/>
            <person name="Ren X."/>
            <person name="Wang J."/>
            <person name="Wang X."/>
            <person name="Li D."/>
            <person name="Liu D."/>
            <person name="Zhang X."/>
            <person name="Ji Z."/>
            <person name="Zhao W."/>
            <person name="Sun Y."/>
            <person name="Zhang Z."/>
            <person name="Bao J."/>
            <person name="Han Y."/>
            <person name="Dong L."/>
            <person name="Ji J."/>
            <person name="Chen P."/>
            <person name="Wu S."/>
            <person name="Liu J."/>
            <person name="Xiao Y."/>
            <person name="Bu D."/>
            <person name="Tan J."/>
            <person name="Yang L."/>
            <person name="Ye C."/>
            <person name="Zhang J."/>
            <person name="Xu J."/>
            <person name="Zhou Y."/>
            <person name="Yu Y."/>
            <person name="Zhang B."/>
            <person name="Zhuang S."/>
            <person name="Wei H."/>
            <person name="Liu B."/>
            <person name="Lei M."/>
            <person name="Yu H."/>
            <person name="Li Y."/>
            <person name="Xu H."/>
            <person name="Wei S."/>
            <person name="He X."/>
            <person name="Fang L."/>
            <person name="Zhang Z."/>
            <person name="Zhang Y."/>
            <person name="Huang X."/>
            <person name="Su Z."/>
            <person name="Tong W."/>
            <person name="Li J."/>
            <person name="Tong Z."/>
            <person name="Li S."/>
            <person name="Ye J."/>
            <person name="Wang L."/>
            <person name="Fang L."/>
            <person name="Lei T."/>
            <person name="Chen C."/>
            <person name="Chen H."/>
            <person name="Xu Z."/>
            <person name="Li H."/>
            <person name="Huang H."/>
            <person name="Zhang F."/>
            <person name="Xu H."/>
            <person name="Li N."/>
            <person name="Zhao C."/>
            <person name="Li S."/>
            <person name="Dong L."/>
            <person name="Huang Y."/>
            <person name="Li L."/>
            <person name="Xi Y."/>
            <person name="Qi Q."/>
            <person name="Li W."/>
            <person name="Zhang B."/>
            <person name="Hu W."/>
            <person name="Zhang Y."/>
            <person name="Tian X."/>
            <person name="Jiao Y."/>
            <person name="Liang X."/>
            <person name="Jin J."/>
            <person name="Gao L."/>
            <person name="Zheng W."/>
            <person name="Hao B."/>
            <person name="Liu S."/>
            <person name="Wang W."/>
            <person name="Yuan L."/>
            <person name="Cao M."/>
            <person name="McDermott J."/>
            <person name="Samudrala R."/>
            <person name="Wang J."/>
            <person name="Wong G.K."/>
            <person name="Yang H."/>
        </authorList>
    </citation>
    <scope>NUCLEOTIDE SEQUENCE [LARGE SCALE GENOMIC DNA]</scope>
    <source>
        <strain evidence="6">cv. 93-11</strain>
    </source>
</reference>
<accession>B8AAC0</accession>